<gene>
    <name evidence="3" type="ORF">BP00DRAFT_451863</name>
</gene>
<dbReference type="GO" id="GO:0008240">
    <property type="term" value="F:tripeptidyl-peptidase activity"/>
    <property type="evidence" value="ECO:0007669"/>
    <property type="project" value="TreeGrafter"/>
</dbReference>
<dbReference type="AlphaFoldDB" id="A0A2V5HSM6"/>
<accession>A0A2V5HSM6</accession>
<evidence type="ECO:0000256" key="1">
    <source>
        <dbReference type="ARBA" id="ARBA00022729"/>
    </source>
</evidence>
<evidence type="ECO:0000256" key="2">
    <source>
        <dbReference type="ARBA" id="ARBA00023145"/>
    </source>
</evidence>
<dbReference type="InterPro" id="IPR036852">
    <property type="entry name" value="Peptidase_S8/S53_dom_sf"/>
</dbReference>
<proteinExistence type="predicted"/>
<dbReference type="PANTHER" id="PTHR14218:SF34">
    <property type="entry name" value="TRIPEPTIDYL-PEPTIDASE SED4"/>
    <property type="match status" value="1"/>
</dbReference>
<organism evidence="3 4">
    <name type="scientific">Aspergillus indologenus CBS 114.80</name>
    <dbReference type="NCBI Taxonomy" id="1450541"/>
    <lineage>
        <taxon>Eukaryota</taxon>
        <taxon>Fungi</taxon>
        <taxon>Dikarya</taxon>
        <taxon>Ascomycota</taxon>
        <taxon>Pezizomycotina</taxon>
        <taxon>Eurotiomycetes</taxon>
        <taxon>Eurotiomycetidae</taxon>
        <taxon>Eurotiales</taxon>
        <taxon>Aspergillaceae</taxon>
        <taxon>Aspergillus</taxon>
        <taxon>Aspergillus subgen. Circumdati</taxon>
    </lineage>
</organism>
<keyword evidence="2" id="KW-0865">Zymogen</keyword>
<reference evidence="3 4" key="1">
    <citation type="submission" date="2018-02" db="EMBL/GenBank/DDBJ databases">
        <title>The genomes of Aspergillus section Nigri reveals drivers in fungal speciation.</title>
        <authorList>
            <consortium name="DOE Joint Genome Institute"/>
            <person name="Vesth T.C."/>
            <person name="Nybo J."/>
            <person name="Theobald S."/>
            <person name="Brandl J."/>
            <person name="Frisvad J.C."/>
            <person name="Nielsen K.F."/>
            <person name="Lyhne E.K."/>
            <person name="Kogle M.E."/>
            <person name="Kuo A."/>
            <person name="Riley R."/>
            <person name="Clum A."/>
            <person name="Nolan M."/>
            <person name="Lipzen A."/>
            <person name="Salamov A."/>
            <person name="Henrissat B."/>
            <person name="Wiebenga A."/>
            <person name="De vries R.P."/>
            <person name="Grigoriev I.V."/>
            <person name="Mortensen U.H."/>
            <person name="Andersen M.R."/>
            <person name="Baker S.E."/>
        </authorList>
    </citation>
    <scope>NUCLEOTIDE SEQUENCE [LARGE SCALE GENOMIC DNA]</scope>
    <source>
        <strain evidence="3 4">CBS 114.80</strain>
    </source>
</reference>
<dbReference type="PANTHER" id="PTHR14218">
    <property type="entry name" value="PROTEASE S8 TRIPEPTIDYL PEPTIDASE I CLN2"/>
    <property type="match status" value="1"/>
</dbReference>
<dbReference type="SUPFAM" id="SSF52743">
    <property type="entry name" value="Subtilisin-like"/>
    <property type="match status" value="1"/>
</dbReference>
<dbReference type="Proteomes" id="UP000248817">
    <property type="component" value="Unassembled WGS sequence"/>
</dbReference>
<dbReference type="GO" id="GO:0006508">
    <property type="term" value="P:proteolysis"/>
    <property type="evidence" value="ECO:0007669"/>
    <property type="project" value="InterPro"/>
</dbReference>
<evidence type="ECO:0000313" key="3">
    <source>
        <dbReference type="EMBL" id="PYI25692.1"/>
    </source>
</evidence>
<dbReference type="GO" id="GO:0004252">
    <property type="term" value="F:serine-type endopeptidase activity"/>
    <property type="evidence" value="ECO:0007669"/>
    <property type="project" value="InterPro"/>
</dbReference>
<dbReference type="InterPro" id="IPR050819">
    <property type="entry name" value="Tripeptidyl-peptidase_I"/>
</dbReference>
<dbReference type="Gene3D" id="3.40.50.200">
    <property type="entry name" value="Peptidase S8/S53 domain"/>
    <property type="match status" value="2"/>
</dbReference>
<keyword evidence="4" id="KW-1185">Reference proteome</keyword>
<name>A0A2V5HSM6_9EURO</name>
<evidence type="ECO:0000313" key="4">
    <source>
        <dbReference type="Proteomes" id="UP000248817"/>
    </source>
</evidence>
<sequence length="232" mass="25393">MNAGPGHIRGTSSFLNQSALDADIARYEKFFGLPAENITPELLQRAGDDQNGTTASYIEANLDAELIVALSGPLPTVEFITGGSPPISLSDETHEYYARYTNFSGRGFPDVSAHSMYPEDGLFCDLLRTSAAWHDIKVGPAIGCNGVNPQTNRRVPGASVIPWAHWNATTGWDPVTGLGTPDLAQRKALVLSIGHQHSLLRDWWRRSIIMKQFSGLISESERNKGREDSMHC</sequence>
<keyword evidence="1" id="KW-0732">Signal</keyword>
<protein>
    <submittedName>
        <fullName evidence="3">Uncharacterized protein</fullName>
    </submittedName>
</protein>
<dbReference type="EMBL" id="KZ825630">
    <property type="protein sequence ID" value="PYI25692.1"/>
    <property type="molecule type" value="Genomic_DNA"/>
</dbReference>